<evidence type="ECO:0000256" key="2">
    <source>
        <dbReference type="SAM" id="MobiDB-lite"/>
    </source>
</evidence>
<accession>B4DK17</accession>
<name>B4DK17_HUMAN</name>
<dbReference type="PANTHER" id="PTHR12156:SF23">
    <property type="entry name" value="PLECKSTRIN HOMOLOGY-LIKE DOMAIN FAMILY B MEMBER 1"/>
    <property type="match status" value="1"/>
</dbReference>
<sequence>MLEQLKVMRGTSPMPPAPVPGLSPWASASRDLVPTTCLPPMLPSSSFASITPSPKMEKLLLPAVDLEQWYQELMAGLGTGPAAASPHSSPPPLPAKASRQLQVYRSKMDGEATSPLPRTRSGPLPSSSGSSSSSSQLSVATLGRSPSPKSALLTQNGTGSLPRNLAATLQDIETKRQLALQQKGQQVIEEQRRRLAELKQKAAAEAQCQWDALHGAAPFPAGPSGFPPLMHHSILHHLPAGRERGEEGEHAYDTLSLESSDSMETSISTGGNSACSPDNMSRYTRRLGPQPPSATASAP</sequence>
<evidence type="ECO:0000256" key="1">
    <source>
        <dbReference type="SAM" id="Coils"/>
    </source>
</evidence>
<feature type="compositionally biased region" description="Low complexity" evidence="2">
    <location>
        <begin position="114"/>
        <end position="135"/>
    </location>
</feature>
<feature type="region of interest" description="Disordered" evidence="2">
    <location>
        <begin position="79"/>
        <end position="162"/>
    </location>
</feature>
<feature type="region of interest" description="Disordered" evidence="2">
    <location>
        <begin position="1"/>
        <end position="20"/>
    </location>
</feature>
<feature type="region of interest" description="Disordered" evidence="2">
    <location>
        <begin position="241"/>
        <end position="299"/>
    </location>
</feature>
<dbReference type="InterPro" id="IPR052212">
    <property type="entry name" value="PH-like_domain"/>
</dbReference>
<organism evidence="3">
    <name type="scientific">Homo sapiens</name>
    <name type="common">Human</name>
    <dbReference type="NCBI Taxonomy" id="9606"/>
    <lineage>
        <taxon>Eukaryota</taxon>
        <taxon>Metazoa</taxon>
        <taxon>Chordata</taxon>
        <taxon>Craniata</taxon>
        <taxon>Vertebrata</taxon>
        <taxon>Euteleostomi</taxon>
        <taxon>Mammalia</taxon>
        <taxon>Eutheria</taxon>
        <taxon>Euarchontoglires</taxon>
        <taxon>Primates</taxon>
        <taxon>Haplorrhini</taxon>
        <taxon>Catarrhini</taxon>
        <taxon>Hominidae</taxon>
        <taxon>Homo</taxon>
    </lineage>
</organism>
<feature type="compositionally biased region" description="Polar residues" evidence="2">
    <location>
        <begin position="152"/>
        <end position="161"/>
    </location>
</feature>
<protein>
    <submittedName>
        <fullName evidence="3">cDNA FLJ55787, highly similar to Pleckstrin homology-like domain family B member 1</fullName>
    </submittedName>
</protein>
<feature type="compositionally biased region" description="Polar residues" evidence="2">
    <location>
        <begin position="256"/>
        <end position="282"/>
    </location>
</feature>
<proteinExistence type="evidence at transcript level"/>
<reference evidence="3" key="1">
    <citation type="submission" date="2007-10" db="EMBL/GenBank/DDBJ databases">
        <title>NEDO human cDNA sequencing project focused on splicing variants.</title>
        <authorList>
            <person name="Wakamatsu A."/>
            <person name="Yamamoto J."/>
            <person name="Kimura K."/>
            <person name="Ishii S."/>
            <person name="Watanabe K."/>
            <person name="Sugiyama A."/>
            <person name="Murakawa K."/>
            <person name="Kaida T."/>
            <person name="Tsuchiya K."/>
            <person name="Fukuzumi Y."/>
            <person name="Kumagai A."/>
            <person name="Oishi Y."/>
            <person name="Yamamoto S."/>
            <person name="Ono Y."/>
            <person name="Komori Y."/>
            <person name="Yamazaki M."/>
            <person name="Kisu Y."/>
            <person name="Nishikawa T."/>
            <person name="Sugano S."/>
            <person name="Nomura N."/>
            <person name="Isogai T."/>
        </authorList>
    </citation>
    <scope>NUCLEOTIDE SEQUENCE</scope>
    <source>
        <tissue evidence="3">Thalamus</tissue>
    </source>
</reference>
<dbReference type="PANTHER" id="PTHR12156">
    <property type="entry name" value="PLECKSTRIN HOMOLOGY-LIKE DOMAIN, FAMILY B, MEMBER 3"/>
    <property type="match status" value="1"/>
</dbReference>
<dbReference type="EMBL" id="AK296345">
    <property type="protein sequence ID" value="BAG59029.1"/>
    <property type="molecule type" value="mRNA"/>
</dbReference>
<dbReference type="AlphaFoldDB" id="B4DK17"/>
<evidence type="ECO:0000313" key="3">
    <source>
        <dbReference type="EMBL" id="BAG59029.1"/>
    </source>
</evidence>
<feature type="compositionally biased region" description="Basic and acidic residues" evidence="2">
    <location>
        <begin position="241"/>
        <end position="252"/>
    </location>
</feature>
<keyword evidence="1" id="KW-0175">Coiled coil</keyword>
<feature type="coiled-coil region" evidence="1">
    <location>
        <begin position="181"/>
        <end position="208"/>
    </location>
</feature>